<dbReference type="InterPro" id="IPR015020">
    <property type="entry name" value="Rv2525c-like_Glyco_Hydro-like"/>
</dbReference>
<proteinExistence type="predicted"/>
<gene>
    <name evidence="3" type="ORF">E2K98_13095</name>
    <name evidence="2" type="ORF">RCG21_20940</name>
</gene>
<dbReference type="InterPro" id="IPR017853">
    <property type="entry name" value="GH"/>
</dbReference>
<feature type="domain" description="Rv2525c-like glycoside hydrolase-like" evidence="1">
    <location>
        <begin position="30"/>
        <end position="137"/>
    </location>
</feature>
<accession>A0A4R5VQ50</accession>
<evidence type="ECO:0000313" key="4">
    <source>
        <dbReference type="Proteomes" id="UP000295132"/>
    </source>
</evidence>
<sequence length="215" mass="24656">MAVFWGVDSTVNANEEVLLCVQRNFGIPDFWGRYLSTVPNASEGLTKDELRFLRSKGIKVMPIYNDFNNPVGRQEGKVMARNAIYHARRLGIRKGTVIFANVERFHEADAEWLIGWVETFYTSSYRAGFYHDPMVGGFHSAYCEAVQKEEFVKNQAVLWSAKPEKGISTKRSKPKFNPKKPRCPGLVWAWQYGRDAKVCPIDTNLAEEKLFNLMH</sequence>
<evidence type="ECO:0000313" key="3">
    <source>
        <dbReference type="EMBL" id="TDK60663.1"/>
    </source>
</evidence>
<dbReference type="AlphaFoldDB" id="A0A4R5VQ50"/>
<dbReference type="SUPFAM" id="SSF51445">
    <property type="entry name" value="(Trans)glycosidases"/>
    <property type="match status" value="1"/>
</dbReference>
<dbReference type="EMBL" id="JAVGVR010000001">
    <property type="protein sequence ID" value="MDQ6598799.1"/>
    <property type="molecule type" value="Genomic_DNA"/>
</dbReference>
<dbReference type="Proteomes" id="UP001178888">
    <property type="component" value="Unassembled WGS sequence"/>
</dbReference>
<dbReference type="Pfam" id="PF08924">
    <property type="entry name" value="Rv2525c_GlyHyd-like"/>
    <property type="match status" value="1"/>
</dbReference>
<evidence type="ECO:0000259" key="1">
    <source>
        <dbReference type="Pfam" id="PF08924"/>
    </source>
</evidence>
<dbReference type="Proteomes" id="UP000295132">
    <property type="component" value="Unassembled WGS sequence"/>
</dbReference>
<name>A0A4R5VQ50_9BACI</name>
<evidence type="ECO:0000313" key="5">
    <source>
        <dbReference type="Proteomes" id="UP001178888"/>
    </source>
</evidence>
<dbReference type="EMBL" id="SMYO01000006">
    <property type="protein sequence ID" value="TDK60663.1"/>
    <property type="molecule type" value="Genomic_DNA"/>
</dbReference>
<evidence type="ECO:0000313" key="2">
    <source>
        <dbReference type="EMBL" id="MDQ6598799.1"/>
    </source>
</evidence>
<reference evidence="3 4" key="1">
    <citation type="submission" date="2019-03" db="EMBL/GenBank/DDBJ databases">
        <title>Bacillus niacini sp. nov. a Nicotinate-Metabolizing Mesophile Isolated from Soil.</title>
        <authorList>
            <person name="Zhang G."/>
        </authorList>
    </citation>
    <scope>NUCLEOTIDE SEQUENCE [LARGE SCALE GENOMIC DNA]</scope>
    <source>
        <strain evidence="3 4">WN066</strain>
    </source>
</reference>
<dbReference type="Gene3D" id="3.20.20.80">
    <property type="entry name" value="Glycosidases"/>
    <property type="match status" value="1"/>
</dbReference>
<reference evidence="2" key="2">
    <citation type="submission" date="2023-08" db="EMBL/GenBank/DDBJ databases">
        <title>Nitrogen cycling bacteria in agricultural field soils.</title>
        <authorList>
            <person name="Jang J."/>
        </authorList>
    </citation>
    <scope>NUCLEOTIDE SEQUENCE</scope>
    <source>
        <strain evidence="2">PS3-36</strain>
    </source>
</reference>
<organism evidence="3 4">
    <name type="scientific">Bacillus salipaludis</name>
    <dbReference type="NCBI Taxonomy" id="2547811"/>
    <lineage>
        <taxon>Bacteria</taxon>
        <taxon>Bacillati</taxon>
        <taxon>Bacillota</taxon>
        <taxon>Bacilli</taxon>
        <taxon>Bacillales</taxon>
        <taxon>Bacillaceae</taxon>
        <taxon>Bacillus</taxon>
    </lineage>
</organism>
<dbReference type="RefSeq" id="WP_133334738.1">
    <property type="nucleotide sequence ID" value="NZ_JAVGVR010000001.1"/>
</dbReference>
<protein>
    <submittedName>
        <fullName evidence="3">DUF1906 domain-containing protein</fullName>
    </submittedName>
</protein>
<keyword evidence="5" id="KW-1185">Reference proteome</keyword>
<comment type="caution">
    <text evidence="3">The sequence shown here is derived from an EMBL/GenBank/DDBJ whole genome shotgun (WGS) entry which is preliminary data.</text>
</comment>